<evidence type="ECO:0000313" key="12">
    <source>
        <dbReference type="Proteomes" id="UP000639973"/>
    </source>
</evidence>
<reference evidence="12" key="1">
    <citation type="journal article" date="2019" name="Int. J. Syst. Evol. Microbiol.">
        <title>The Global Catalogue of Microorganisms (GCM) 10K type strain sequencing project: providing services to taxonomists for standard genome sequencing and annotation.</title>
        <authorList>
            <consortium name="The Broad Institute Genomics Platform"/>
            <consortium name="The Broad Institute Genome Sequencing Center for Infectious Disease"/>
            <person name="Wu L."/>
            <person name="Ma J."/>
        </authorList>
    </citation>
    <scope>NUCLEOTIDE SEQUENCE [LARGE SCALE GENOMIC DNA]</scope>
    <source>
        <strain evidence="12">JCM 15442</strain>
    </source>
</reference>
<keyword evidence="5 9" id="KW-0653">Protein transport</keyword>
<dbReference type="PANTHER" id="PTHR42982">
    <property type="entry name" value="SEC-INDEPENDENT PROTEIN TRANSLOCASE PROTEIN TATA"/>
    <property type="match status" value="1"/>
</dbReference>
<dbReference type="EMBL" id="BMOL01000004">
    <property type="protein sequence ID" value="GGL75615.1"/>
    <property type="molecule type" value="Genomic_DNA"/>
</dbReference>
<evidence type="ECO:0000256" key="9">
    <source>
        <dbReference type="HAMAP-Rule" id="MF_00236"/>
    </source>
</evidence>
<keyword evidence="3 9" id="KW-1003">Cell membrane</keyword>
<dbReference type="NCBIfam" id="TIGR01411">
    <property type="entry name" value="tatAE"/>
    <property type="match status" value="1"/>
</dbReference>
<comment type="subcellular location">
    <subcellularLocation>
        <location evidence="1 9">Cell membrane</location>
        <topology evidence="1 9">Single-pass membrane protein</topology>
    </subcellularLocation>
</comment>
<evidence type="ECO:0000256" key="6">
    <source>
        <dbReference type="ARBA" id="ARBA00022989"/>
    </source>
</evidence>
<dbReference type="Proteomes" id="UP000639973">
    <property type="component" value="Unassembled WGS sequence"/>
</dbReference>
<dbReference type="InterPro" id="IPR003369">
    <property type="entry name" value="TatA/B/E"/>
</dbReference>
<accession>A0ABQ2G584</accession>
<dbReference type="RefSeq" id="WP_188970015.1">
    <property type="nucleotide sequence ID" value="NZ_BMOL01000004.1"/>
</dbReference>
<evidence type="ECO:0000256" key="4">
    <source>
        <dbReference type="ARBA" id="ARBA00022692"/>
    </source>
</evidence>
<feature type="region of interest" description="Disordered" evidence="10">
    <location>
        <begin position="60"/>
        <end position="83"/>
    </location>
</feature>
<evidence type="ECO:0000256" key="5">
    <source>
        <dbReference type="ARBA" id="ARBA00022927"/>
    </source>
</evidence>
<keyword evidence="12" id="KW-1185">Reference proteome</keyword>
<evidence type="ECO:0000256" key="2">
    <source>
        <dbReference type="ARBA" id="ARBA00022448"/>
    </source>
</evidence>
<keyword evidence="8 9" id="KW-0472">Membrane</keyword>
<evidence type="ECO:0000256" key="1">
    <source>
        <dbReference type="ARBA" id="ARBA00004162"/>
    </source>
</evidence>
<dbReference type="InterPro" id="IPR006312">
    <property type="entry name" value="TatA/E"/>
</dbReference>
<protein>
    <recommendedName>
        <fullName evidence="9">Sec-independent protein translocase protein TatA</fullName>
    </recommendedName>
</protein>
<comment type="subunit">
    <text evidence="9">Forms a complex with TatC.</text>
</comment>
<name>A0ABQ2G584_9DEIO</name>
<evidence type="ECO:0000313" key="11">
    <source>
        <dbReference type="EMBL" id="GGL75615.1"/>
    </source>
</evidence>
<sequence>MGPLEIILIIVVIALVFGASKLPQLGKGLGQGIKEFKRETGKTDTDDVVAAPITDVSARQIDPVTGAPLPTERERETAGNRRA</sequence>
<evidence type="ECO:0000256" key="10">
    <source>
        <dbReference type="SAM" id="MobiDB-lite"/>
    </source>
</evidence>
<proteinExistence type="inferred from homology"/>
<keyword evidence="2 9" id="KW-0813">Transport</keyword>
<keyword evidence="7 9" id="KW-0811">Translocation</keyword>
<evidence type="ECO:0000256" key="8">
    <source>
        <dbReference type="ARBA" id="ARBA00023136"/>
    </source>
</evidence>
<organism evidence="11 12">
    <name type="scientific">Deinococcus aerolatus</name>
    <dbReference type="NCBI Taxonomy" id="522487"/>
    <lineage>
        <taxon>Bacteria</taxon>
        <taxon>Thermotogati</taxon>
        <taxon>Deinococcota</taxon>
        <taxon>Deinococci</taxon>
        <taxon>Deinococcales</taxon>
        <taxon>Deinococcaceae</taxon>
        <taxon>Deinococcus</taxon>
    </lineage>
</organism>
<comment type="caution">
    <text evidence="11">The sequence shown here is derived from an EMBL/GenBank/DDBJ whole genome shotgun (WGS) entry which is preliminary data.</text>
</comment>
<keyword evidence="6 9" id="KW-1133">Transmembrane helix</keyword>
<dbReference type="Pfam" id="PF02416">
    <property type="entry name" value="TatA_B_E"/>
    <property type="match status" value="1"/>
</dbReference>
<dbReference type="Gene3D" id="1.20.5.3310">
    <property type="match status" value="1"/>
</dbReference>
<feature type="compositionally biased region" description="Basic and acidic residues" evidence="10">
    <location>
        <begin position="71"/>
        <end position="83"/>
    </location>
</feature>
<dbReference type="HAMAP" id="MF_00236">
    <property type="entry name" value="TatA_E"/>
    <property type="match status" value="1"/>
</dbReference>
<gene>
    <name evidence="9 11" type="primary">tatA</name>
    <name evidence="11" type="ORF">GCM10010840_12180</name>
</gene>
<dbReference type="PANTHER" id="PTHR42982:SF8">
    <property type="entry name" value="SEC-INDEPENDENT PROTEIN TRANSLOCASE PROTEIN TATA"/>
    <property type="match status" value="1"/>
</dbReference>
<evidence type="ECO:0000256" key="7">
    <source>
        <dbReference type="ARBA" id="ARBA00023010"/>
    </source>
</evidence>
<comment type="similarity">
    <text evidence="9">Belongs to the TatA/E family.</text>
</comment>
<evidence type="ECO:0000256" key="3">
    <source>
        <dbReference type="ARBA" id="ARBA00022475"/>
    </source>
</evidence>
<keyword evidence="4 9" id="KW-0812">Transmembrane</keyword>
<comment type="function">
    <text evidence="9">Part of the twin-arginine translocation (Tat) system that transports large folded proteins containing a characteristic twin-arginine motif in their signal peptide across membranes. TatA could form the protein-conducting channel of the Tat system.</text>
</comment>